<dbReference type="Proteomes" id="UP000030377">
    <property type="component" value="Unassembled WGS sequence"/>
</dbReference>
<name>A0A0A3YI96_BRAJP</name>
<reference evidence="2 3" key="1">
    <citation type="submission" date="2014-09" db="EMBL/GenBank/DDBJ databases">
        <title>Draft genome of Bradyrhizobium japonicum Is-34.</title>
        <authorList>
            <person name="Tsurumaru H."/>
            <person name="Yamakawa T."/>
            <person name="Hashimoto S."/>
            <person name="Okizaki K."/>
            <person name="Kanesaki Y."/>
            <person name="Yoshikawa H."/>
            <person name="Yajima S."/>
        </authorList>
    </citation>
    <scope>NUCLEOTIDE SEQUENCE [LARGE SCALE GENOMIC DNA]</scope>
    <source>
        <strain evidence="2 3">Is-34</strain>
    </source>
</reference>
<evidence type="ECO:0000256" key="1">
    <source>
        <dbReference type="SAM" id="MobiDB-lite"/>
    </source>
</evidence>
<evidence type="ECO:0000313" key="3">
    <source>
        <dbReference type="Proteomes" id="UP000030377"/>
    </source>
</evidence>
<dbReference type="AlphaFoldDB" id="A0A0A3YI96"/>
<gene>
    <name evidence="2" type="ORF">MA20_44265</name>
</gene>
<protein>
    <submittedName>
        <fullName evidence="2">Uncharacterized protein</fullName>
    </submittedName>
</protein>
<organism evidence="2 3">
    <name type="scientific">Bradyrhizobium japonicum</name>
    <dbReference type="NCBI Taxonomy" id="375"/>
    <lineage>
        <taxon>Bacteria</taxon>
        <taxon>Pseudomonadati</taxon>
        <taxon>Pseudomonadota</taxon>
        <taxon>Alphaproteobacteria</taxon>
        <taxon>Hyphomicrobiales</taxon>
        <taxon>Nitrobacteraceae</taxon>
        <taxon>Bradyrhizobium</taxon>
    </lineage>
</organism>
<evidence type="ECO:0000313" key="2">
    <source>
        <dbReference type="EMBL" id="KGT73428.1"/>
    </source>
</evidence>
<comment type="caution">
    <text evidence="2">The sequence shown here is derived from an EMBL/GenBank/DDBJ whole genome shotgun (WGS) entry which is preliminary data.</text>
</comment>
<feature type="compositionally biased region" description="Polar residues" evidence="1">
    <location>
        <begin position="150"/>
        <end position="163"/>
    </location>
</feature>
<accession>A0A0A3YI96</accession>
<sequence>MLAFHVTDICRAAIRLHLEEFLEVDRLTLASSFAARFWSPPFSHAARTAYPARGCELATIGAGPDDRRFVVRKDSGHRYEIADLAVDHADQGADRRLVEVMRHIFTFLEQRDVTAAQAVAGSPKGGGALAAAESAGEFLANDVRGWRSAARSTSRLVLASTRSQAKESERERS</sequence>
<feature type="compositionally biased region" description="Basic and acidic residues" evidence="1">
    <location>
        <begin position="164"/>
        <end position="173"/>
    </location>
</feature>
<dbReference type="EMBL" id="JRPN01000046">
    <property type="protein sequence ID" value="KGT73428.1"/>
    <property type="molecule type" value="Genomic_DNA"/>
</dbReference>
<proteinExistence type="predicted"/>
<feature type="region of interest" description="Disordered" evidence="1">
    <location>
        <begin position="147"/>
        <end position="173"/>
    </location>
</feature>